<keyword evidence="3" id="KW-1185">Reference proteome</keyword>
<comment type="caution">
    <text evidence="2">The sequence shown here is derived from an EMBL/GenBank/DDBJ whole genome shotgun (WGS) entry which is preliminary data.</text>
</comment>
<sequence length="540" mass="61572">MELQGEFATQHNGRRYCVTKSIINTEIPDTISSTSRYDALLELPDPSKLRNAAGVVTRRTDRRESAEAPPGPPQSRTIWPRTAQAQRKKKGGAGFGDSSDSDSDDDKPKRNRGGESRKPVIQRRKFPGMQPGGLPSSSVSQLSAEEEQRLEQLRTLRAVKDNWAAIDKRRQHYNNMRQKIETELIHTMRQGPFESPEIPKGVLDCNIRLREQLEEILYGTIRKIPQHGTSTESNDLEEIVEQIEKRMVAWCHDFDAYHFSGLPTNVRLAAVLQACEKSFWKYMFLDEYTWPTTRDEECYIIAQEYVTGACRDYMEKHGQQPGIVSGRETFIDVLLSQYKRKVMDAMCAAVPHIISETQFKQGPEGLWQQSIRDSRVGGRLTPSYVQWVTADVCPTQLNRFCEEWHRVKREEALRGFRASAGTKIEQVFCPDISKPGVVSLVLVKGDHLAEVRDIPAKDLWSMGWFHETMNGQIRYWRCEPGNYDGWGMANDIFKVDMDGRVLGAFCYHNSAWALLECDDYGKLTPRPLSSVEAAALSWDS</sequence>
<gene>
    <name evidence="2" type="ORF">SLS62_002168</name>
</gene>
<feature type="region of interest" description="Disordered" evidence="1">
    <location>
        <begin position="51"/>
        <end position="146"/>
    </location>
</feature>
<name>A0AAN9UYF6_9PEZI</name>
<evidence type="ECO:0000313" key="3">
    <source>
        <dbReference type="Proteomes" id="UP001320420"/>
    </source>
</evidence>
<evidence type="ECO:0000256" key="1">
    <source>
        <dbReference type="SAM" id="MobiDB-lite"/>
    </source>
</evidence>
<feature type="compositionally biased region" description="Basic and acidic residues" evidence="1">
    <location>
        <begin position="106"/>
        <end position="118"/>
    </location>
</feature>
<dbReference type="AlphaFoldDB" id="A0AAN9UYF6"/>
<evidence type="ECO:0000313" key="2">
    <source>
        <dbReference type="EMBL" id="KAK7755881.1"/>
    </source>
</evidence>
<proteinExistence type="predicted"/>
<reference evidence="2 3" key="1">
    <citation type="submission" date="2024-02" db="EMBL/GenBank/DDBJ databases">
        <title>De novo assembly and annotation of 12 fungi associated with fruit tree decline syndrome in Ontario, Canada.</title>
        <authorList>
            <person name="Sulman M."/>
            <person name="Ellouze W."/>
            <person name="Ilyukhin E."/>
        </authorList>
    </citation>
    <scope>NUCLEOTIDE SEQUENCE [LARGE SCALE GENOMIC DNA]</scope>
    <source>
        <strain evidence="2 3">M11/M66-122</strain>
    </source>
</reference>
<accession>A0AAN9UYF6</accession>
<dbReference type="EMBL" id="JAKJXP020000010">
    <property type="protein sequence ID" value="KAK7755881.1"/>
    <property type="molecule type" value="Genomic_DNA"/>
</dbReference>
<dbReference type="Proteomes" id="UP001320420">
    <property type="component" value="Unassembled WGS sequence"/>
</dbReference>
<organism evidence="2 3">
    <name type="scientific">Diatrype stigma</name>
    <dbReference type="NCBI Taxonomy" id="117547"/>
    <lineage>
        <taxon>Eukaryota</taxon>
        <taxon>Fungi</taxon>
        <taxon>Dikarya</taxon>
        <taxon>Ascomycota</taxon>
        <taxon>Pezizomycotina</taxon>
        <taxon>Sordariomycetes</taxon>
        <taxon>Xylariomycetidae</taxon>
        <taxon>Xylariales</taxon>
        <taxon>Diatrypaceae</taxon>
        <taxon>Diatrype</taxon>
    </lineage>
</organism>
<protein>
    <submittedName>
        <fullName evidence="2">Uncharacterized protein</fullName>
    </submittedName>
</protein>